<feature type="transmembrane region" description="Helical" evidence="6">
    <location>
        <begin position="455"/>
        <end position="477"/>
    </location>
</feature>
<feature type="transmembrane region" description="Helical" evidence="6">
    <location>
        <begin position="416"/>
        <end position="435"/>
    </location>
</feature>
<name>S8CZA7_9LAMI</name>
<dbReference type="Proteomes" id="UP000015453">
    <property type="component" value="Unassembled WGS sequence"/>
</dbReference>
<dbReference type="OrthoDB" id="19932at2759"/>
<feature type="transmembrane region" description="Helical" evidence="6">
    <location>
        <begin position="305"/>
        <end position="326"/>
    </location>
</feature>
<keyword evidence="9" id="KW-1185">Reference proteome</keyword>
<feature type="transmembrane region" description="Helical" evidence="6">
    <location>
        <begin position="270"/>
        <end position="290"/>
    </location>
</feature>
<evidence type="ECO:0000256" key="4">
    <source>
        <dbReference type="ARBA" id="ARBA00022989"/>
    </source>
</evidence>
<evidence type="ECO:0000313" key="8">
    <source>
        <dbReference type="EMBL" id="EPS72370.1"/>
    </source>
</evidence>
<dbReference type="PANTHER" id="PTHR21229">
    <property type="entry name" value="LUNG SEVEN TRANSMEMBRANE RECEPTOR"/>
    <property type="match status" value="1"/>
</dbReference>
<evidence type="ECO:0000313" key="9">
    <source>
        <dbReference type="Proteomes" id="UP000015453"/>
    </source>
</evidence>
<comment type="caution">
    <text evidence="8">The sequence shown here is derived from an EMBL/GenBank/DDBJ whole genome shotgun (WGS) entry which is preliminary data.</text>
</comment>
<evidence type="ECO:0000256" key="1">
    <source>
        <dbReference type="ARBA" id="ARBA00004141"/>
    </source>
</evidence>
<feature type="transmembrane region" description="Helical" evidence="6">
    <location>
        <begin position="338"/>
        <end position="355"/>
    </location>
</feature>
<dbReference type="InterPro" id="IPR009637">
    <property type="entry name" value="GPR107/GPR108-like"/>
</dbReference>
<keyword evidence="2 6" id="KW-0812">Transmembrane</keyword>
<gene>
    <name evidence="8" type="ORF">M569_02380</name>
</gene>
<dbReference type="GO" id="GO:0016020">
    <property type="term" value="C:membrane"/>
    <property type="evidence" value="ECO:0007669"/>
    <property type="project" value="UniProtKB-SubCell"/>
</dbReference>
<proteinExistence type="predicted"/>
<feature type="transmembrane region" description="Helical" evidence="6">
    <location>
        <begin position="375"/>
        <end position="395"/>
    </location>
</feature>
<protein>
    <recommendedName>
        <fullName evidence="7">GOST seven transmembrane domain-containing protein</fullName>
    </recommendedName>
</protein>
<dbReference type="Pfam" id="PF06814">
    <property type="entry name" value="GOST_TM"/>
    <property type="match status" value="1"/>
</dbReference>
<dbReference type="EMBL" id="AUSU01000858">
    <property type="protein sequence ID" value="EPS72370.1"/>
    <property type="molecule type" value="Genomic_DNA"/>
</dbReference>
<evidence type="ECO:0000259" key="7">
    <source>
        <dbReference type="Pfam" id="PF06814"/>
    </source>
</evidence>
<keyword evidence="4 6" id="KW-1133">Transmembrane helix</keyword>
<keyword evidence="5 6" id="KW-0472">Membrane</keyword>
<accession>S8CZA7</accession>
<organism evidence="8 9">
    <name type="scientific">Genlisea aurea</name>
    <dbReference type="NCBI Taxonomy" id="192259"/>
    <lineage>
        <taxon>Eukaryota</taxon>
        <taxon>Viridiplantae</taxon>
        <taxon>Streptophyta</taxon>
        <taxon>Embryophyta</taxon>
        <taxon>Tracheophyta</taxon>
        <taxon>Spermatophyta</taxon>
        <taxon>Magnoliopsida</taxon>
        <taxon>eudicotyledons</taxon>
        <taxon>Gunneridae</taxon>
        <taxon>Pentapetalae</taxon>
        <taxon>asterids</taxon>
        <taxon>lamiids</taxon>
        <taxon>Lamiales</taxon>
        <taxon>Lentibulariaceae</taxon>
        <taxon>Genlisea</taxon>
    </lineage>
</organism>
<dbReference type="InterPro" id="IPR053937">
    <property type="entry name" value="GOST_TM"/>
</dbReference>
<sequence>GKMLLGKTPRYDRLPVSRKAAMIVEMLFLLFSWGENGVGASIHEYENGSFVPRFNSYFFHGGGEGLFASKVVELPKTESGHDNASKTTNGRSFIRFESITFRRPKDVAVKQNKMQPSTGVVEAIIFEVKDSNKIGLAHKNSEAICCSPVLANENLCKVGEVIIHEDPKNPGWPRRLRATFEGDKEETNMVMQTVEVNKTGMFYLYFAICDPELKGTLISGRTVWRNPDGYLPGKMVPLLSFYGFMSLAYMFLGLLWFLRFVKNWRDIILLHYQITIVIGLGMCEMAVWYFEYSNFNSTGSRPVGITFWAVTITAIKKTLSRVLILAVSMGYGVMKPTLGGLTPKVVLLSLVYFSASEALELVEHLGNINDLRGKMRLFLVLPVSLLDAVFILWIFSSLSKTLEKLQIRRSMVKLELYRKFTNALAVSVLVSFAWMGYELYFNANEPISEPWRSAWMIPAFWTVVSFVLLVVICILLAPSNNPTRYAYESVDDEEG</sequence>
<feature type="non-terminal residue" evidence="8">
    <location>
        <position position="1"/>
    </location>
</feature>
<evidence type="ECO:0000256" key="2">
    <source>
        <dbReference type="ARBA" id="ARBA00022692"/>
    </source>
</evidence>
<evidence type="ECO:0000256" key="6">
    <source>
        <dbReference type="SAM" id="Phobius"/>
    </source>
</evidence>
<feature type="transmembrane region" description="Helical" evidence="6">
    <location>
        <begin position="235"/>
        <end position="258"/>
    </location>
</feature>
<dbReference type="PANTHER" id="PTHR21229:SF79">
    <property type="entry name" value="TRANSMEMBRANE PROTEIN 87B-LIKE ISOFORM X1"/>
    <property type="match status" value="1"/>
</dbReference>
<feature type="domain" description="GOST seven transmembrane" evidence="7">
    <location>
        <begin position="237"/>
        <end position="482"/>
    </location>
</feature>
<evidence type="ECO:0000256" key="5">
    <source>
        <dbReference type="ARBA" id="ARBA00023136"/>
    </source>
</evidence>
<comment type="subcellular location">
    <subcellularLocation>
        <location evidence="1">Membrane</location>
        <topology evidence="1">Multi-pass membrane protein</topology>
    </subcellularLocation>
</comment>
<reference evidence="8 9" key="1">
    <citation type="journal article" date="2013" name="BMC Genomics">
        <title>The miniature genome of a carnivorous plant Genlisea aurea contains a low number of genes and short non-coding sequences.</title>
        <authorList>
            <person name="Leushkin E.V."/>
            <person name="Sutormin R.A."/>
            <person name="Nabieva E.R."/>
            <person name="Penin A.A."/>
            <person name="Kondrashov A.S."/>
            <person name="Logacheva M.D."/>
        </authorList>
    </citation>
    <scope>NUCLEOTIDE SEQUENCE [LARGE SCALE GENOMIC DNA]</scope>
</reference>
<feature type="non-terminal residue" evidence="8">
    <location>
        <position position="495"/>
    </location>
</feature>
<evidence type="ECO:0000256" key="3">
    <source>
        <dbReference type="ARBA" id="ARBA00022729"/>
    </source>
</evidence>
<keyword evidence="3" id="KW-0732">Signal</keyword>
<dbReference type="AlphaFoldDB" id="S8CZA7"/>
<dbReference type="GO" id="GO:0005794">
    <property type="term" value="C:Golgi apparatus"/>
    <property type="evidence" value="ECO:0007669"/>
    <property type="project" value="TreeGrafter"/>
</dbReference>